<feature type="repeat" description="ANK" evidence="3">
    <location>
        <begin position="554"/>
        <end position="586"/>
    </location>
</feature>
<dbReference type="Proteomes" id="UP001408356">
    <property type="component" value="Unassembled WGS sequence"/>
</dbReference>
<feature type="repeat" description="ANK" evidence="3">
    <location>
        <begin position="445"/>
        <end position="477"/>
    </location>
</feature>
<dbReference type="Pfam" id="PF12796">
    <property type="entry name" value="Ank_2"/>
    <property type="match status" value="2"/>
</dbReference>
<dbReference type="EMBL" id="JARVKF010000157">
    <property type="protein sequence ID" value="KAK9421788.1"/>
    <property type="molecule type" value="Genomic_DNA"/>
</dbReference>
<dbReference type="InterPro" id="IPR051165">
    <property type="entry name" value="Multifunctional_ANK_Repeat"/>
</dbReference>
<dbReference type="Gene3D" id="1.25.40.20">
    <property type="entry name" value="Ankyrin repeat-containing domain"/>
    <property type="match status" value="1"/>
</dbReference>
<dbReference type="PROSITE" id="PS50297">
    <property type="entry name" value="ANK_REP_REGION"/>
    <property type="match status" value="3"/>
</dbReference>
<evidence type="ECO:0000256" key="4">
    <source>
        <dbReference type="SAM" id="MobiDB-lite"/>
    </source>
</evidence>
<dbReference type="PROSITE" id="PS50088">
    <property type="entry name" value="ANK_REPEAT"/>
    <property type="match status" value="3"/>
</dbReference>
<keyword evidence="2 3" id="KW-0040">ANK repeat</keyword>
<dbReference type="SMART" id="SM00248">
    <property type="entry name" value="ANK"/>
    <property type="match status" value="6"/>
</dbReference>
<reference evidence="5 6" key="1">
    <citation type="journal article" date="2024" name="J. Plant Pathol.">
        <title>Sequence and assembly of the genome of Seiridium unicorne, isolate CBS 538.82, causal agent of cypress canker disease.</title>
        <authorList>
            <person name="Scali E."/>
            <person name="Rocca G.D."/>
            <person name="Danti R."/>
            <person name="Garbelotto M."/>
            <person name="Barberini S."/>
            <person name="Baroncelli R."/>
            <person name="Emiliani G."/>
        </authorList>
    </citation>
    <scope>NUCLEOTIDE SEQUENCE [LARGE SCALE GENOMIC DNA]</scope>
    <source>
        <strain evidence="5 6">BM-138-508</strain>
    </source>
</reference>
<dbReference type="InterPro" id="IPR036770">
    <property type="entry name" value="Ankyrin_rpt-contain_sf"/>
</dbReference>
<gene>
    <name evidence="5" type="ORF">SUNI508_05389</name>
</gene>
<comment type="caution">
    <text evidence="5">The sequence shown here is derived from an EMBL/GenBank/DDBJ whole genome shotgun (WGS) entry which is preliminary data.</text>
</comment>
<feature type="region of interest" description="Disordered" evidence="4">
    <location>
        <begin position="747"/>
        <end position="801"/>
    </location>
</feature>
<dbReference type="PANTHER" id="PTHR24123:SF33">
    <property type="entry name" value="PROTEIN HOS4"/>
    <property type="match status" value="1"/>
</dbReference>
<evidence type="ECO:0000313" key="5">
    <source>
        <dbReference type="EMBL" id="KAK9421788.1"/>
    </source>
</evidence>
<name>A0ABR2V4D9_9PEZI</name>
<evidence type="ECO:0000256" key="3">
    <source>
        <dbReference type="PROSITE-ProRule" id="PRU00023"/>
    </source>
</evidence>
<proteinExistence type="predicted"/>
<feature type="compositionally biased region" description="Acidic residues" evidence="4">
    <location>
        <begin position="747"/>
        <end position="760"/>
    </location>
</feature>
<accession>A0ABR2V4D9</accession>
<sequence>MEVVGAAASFIAIGQALAAIPKLIRTIQAVANTRQELNELLFELEILGALYDEVEMCFELIRSDDSINNIVANEPAYIKRLKSELLGLLSQLQPLAKDCEVAVQQRLSKRIRAKWIWEKSKITGLCERARRIQGYLQSAMSILAFHASRQEQRSQTKLLVEIHAVTTNHGTTRDAYSLPNNDVLWGASAAHSDFPSKLLEKGYNPCTCSCHTSSVRIVSIRSFWPLSTSPCACSCRKGRFEMNYRFPKWLARRALHVAAYVNGANISISLSIPVVVEWSAAWQIIDKRSENDAFEWLTRKRTSPMDVDISGLSYLEYAVEWGQWETVLYWLRNYSPTLRDTPTIRAAARKSQRRLDTYKNPTDRHIYISRLIIDLAGEEETTTMIHTAIRSGHGLKEALTAQPTAINDWDMTGQTPLHLACRLRRFDELQCLIEHGADVNKIDFEGHTPLHQAAWSQLEHFAEALLNAGCDIDQVDRYGRPALFDAIDYSDDQGCAMVTFLKQRGASLHVRDLDGNSALHQLSSSWKAAPGIERCFADLMDAGSSVMLETRTSQGTTPLLLAIAYQNTHMVRLLLQAGAQTDVRNIYGRNILHYTASCGSYDIMQHLSMGKIANIDIRAVNYIGWTPLKYLRYSMHRDLTDFPGWRSPSTEEIRAFEHLLRDVRDRMIHRECAELEQVLSAIQTGDTDEARRALRKFTDAKVTAKIDWEAETFRAIELDVRKGDVELAVQSIEEFIGASKARLEVSPFDEEDGPWLESDSESNVSDSEYETHEEDDEASCDEERETAFERKDGASDPGDRE</sequence>
<evidence type="ECO:0000256" key="1">
    <source>
        <dbReference type="ARBA" id="ARBA00022737"/>
    </source>
</evidence>
<keyword evidence="6" id="KW-1185">Reference proteome</keyword>
<dbReference type="PANTHER" id="PTHR24123">
    <property type="entry name" value="ANKYRIN REPEAT-CONTAINING"/>
    <property type="match status" value="1"/>
</dbReference>
<protein>
    <submittedName>
        <fullName evidence="5">Uncharacterized protein</fullName>
    </submittedName>
</protein>
<dbReference type="InterPro" id="IPR002110">
    <property type="entry name" value="Ankyrin_rpt"/>
</dbReference>
<feature type="compositionally biased region" description="Acidic residues" evidence="4">
    <location>
        <begin position="767"/>
        <end position="784"/>
    </location>
</feature>
<evidence type="ECO:0000313" key="6">
    <source>
        <dbReference type="Proteomes" id="UP001408356"/>
    </source>
</evidence>
<feature type="compositionally biased region" description="Basic and acidic residues" evidence="4">
    <location>
        <begin position="785"/>
        <end position="801"/>
    </location>
</feature>
<evidence type="ECO:0000256" key="2">
    <source>
        <dbReference type="ARBA" id="ARBA00023043"/>
    </source>
</evidence>
<keyword evidence="1" id="KW-0677">Repeat</keyword>
<organism evidence="5 6">
    <name type="scientific">Seiridium unicorne</name>
    <dbReference type="NCBI Taxonomy" id="138068"/>
    <lineage>
        <taxon>Eukaryota</taxon>
        <taxon>Fungi</taxon>
        <taxon>Dikarya</taxon>
        <taxon>Ascomycota</taxon>
        <taxon>Pezizomycotina</taxon>
        <taxon>Sordariomycetes</taxon>
        <taxon>Xylariomycetidae</taxon>
        <taxon>Amphisphaeriales</taxon>
        <taxon>Sporocadaceae</taxon>
        <taxon>Seiridium</taxon>
    </lineage>
</organism>
<feature type="repeat" description="ANK" evidence="3">
    <location>
        <begin position="412"/>
        <end position="444"/>
    </location>
</feature>
<dbReference type="SUPFAM" id="SSF48403">
    <property type="entry name" value="Ankyrin repeat"/>
    <property type="match status" value="1"/>
</dbReference>